<evidence type="ECO:0008006" key="4">
    <source>
        <dbReference type="Google" id="ProtNLM"/>
    </source>
</evidence>
<dbReference type="EMBL" id="SZYD01000009">
    <property type="protein sequence ID" value="KAD5317251.1"/>
    <property type="molecule type" value="Genomic_DNA"/>
</dbReference>
<dbReference type="PANTHER" id="PTHR32278">
    <property type="entry name" value="F-BOX DOMAIN-CONTAINING PROTEIN"/>
    <property type="match status" value="1"/>
</dbReference>
<name>A0A5N6NRA1_9ASTR</name>
<sequence>MTSSGQSSSLPLRHTTEEEKFAGDGIVSGERGSGEGGDFCLVAGVLPEKRCRESFESGKPMEYEEILEMADKEHPLVYTNKKELKLLLSSGILVDWGRRWFSLNKSEHNCELISASEFSFQDPELIEWITDPKSRFSEVAKIQRATDLNIDVDIETMFLTPGITYAAYLVFKYCNDFFVIEEEEEEIISEPTFVGLRYKLKEVGESLISDLADHTDNRWMIVELCQLVCYKKVTKLELSLDNIHGYNSILLEGIQFMPVEKDENDKSIQMENAHLIDTNREQILPDDYRHIIRLAKDSVPYKITNNDLYLLLSNGILIEKGQSFFYLDKDGVKCSMQSARTILKANECFRWISAIQHSRFEKVAECQLGNDFHINCHINSHMLSPNTTYATYLVYKLPEPSLGTFECPIEVKVSDRFYSEETKVHFIFLTSPKTIVINMINDDEDHDRGCHKNPLSRPKMEGIPKERKDGWMETEMWTFTTDVDTKTVNRELALSFCSYEEQFTGLIVQGMEIRPKLTVTLT</sequence>
<dbReference type="InterPro" id="IPR025886">
    <property type="entry name" value="PP2-like"/>
</dbReference>
<protein>
    <recommendedName>
        <fullName evidence="4">Phloem protein 2-like protein</fullName>
    </recommendedName>
</protein>
<evidence type="ECO:0000313" key="2">
    <source>
        <dbReference type="EMBL" id="KAD5317251.1"/>
    </source>
</evidence>
<gene>
    <name evidence="2" type="ORF">E3N88_17197</name>
</gene>
<proteinExistence type="predicted"/>
<dbReference type="Proteomes" id="UP000326396">
    <property type="component" value="Linkage Group LG17"/>
</dbReference>
<keyword evidence="3" id="KW-1185">Reference proteome</keyword>
<comment type="caution">
    <text evidence="2">The sequence shown here is derived from an EMBL/GenBank/DDBJ whole genome shotgun (WGS) entry which is preliminary data.</text>
</comment>
<feature type="compositionally biased region" description="Polar residues" evidence="1">
    <location>
        <begin position="1"/>
        <end position="10"/>
    </location>
</feature>
<accession>A0A5N6NRA1</accession>
<dbReference type="PANTHER" id="PTHR32278:SF135">
    <property type="entry name" value="F-BOX PROTEIN PP2-B12"/>
    <property type="match status" value="1"/>
</dbReference>
<dbReference type="Pfam" id="PF14299">
    <property type="entry name" value="PP2"/>
    <property type="match status" value="2"/>
</dbReference>
<evidence type="ECO:0000256" key="1">
    <source>
        <dbReference type="SAM" id="MobiDB-lite"/>
    </source>
</evidence>
<organism evidence="2 3">
    <name type="scientific">Mikania micrantha</name>
    <name type="common">bitter vine</name>
    <dbReference type="NCBI Taxonomy" id="192012"/>
    <lineage>
        <taxon>Eukaryota</taxon>
        <taxon>Viridiplantae</taxon>
        <taxon>Streptophyta</taxon>
        <taxon>Embryophyta</taxon>
        <taxon>Tracheophyta</taxon>
        <taxon>Spermatophyta</taxon>
        <taxon>Magnoliopsida</taxon>
        <taxon>eudicotyledons</taxon>
        <taxon>Gunneridae</taxon>
        <taxon>Pentapetalae</taxon>
        <taxon>asterids</taxon>
        <taxon>campanulids</taxon>
        <taxon>Asterales</taxon>
        <taxon>Asteraceae</taxon>
        <taxon>Asteroideae</taxon>
        <taxon>Heliantheae alliance</taxon>
        <taxon>Eupatorieae</taxon>
        <taxon>Mikania</taxon>
    </lineage>
</organism>
<evidence type="ECO:0000313" key="3">
    <source>
        <dbReference type="Proteomes" id="UP000326396"/>
    </source>
</evidence>
<dbReference type="AlphaFoldDB" id="A0A5N6NRA1"/>
<dbReference type="OrthoDB" id="1657986at2759"/>
<feature type="region of interest" description="Disordered" evidence="1">
    <location>
        <begin position="1"/>
        <end position="30"/>
    </location>
</feature>
<reference evidence="2 3" key="1">
    <citation type="submission" date="2019-05" db="EMBL/GenBank/DDBJ databases">
        <title>Mikania micrantha, genome provides insights into the molecular mechanism of rapid growth.</title>
        <authorList>
            <person name="Liu B."/>
        </authorList>
    </citation>
    <scope>NUCLEOTIDE SEQUENCE [LARGE SCALE GENOMIC DNA]</scope>
    <source>
        <strain evidence="2">NLD-2019</strain>
        <tissue evidence="2">Leaf</tissue>
    </source>
</reference>